<keyword evidence="4" id="KW-1185">Reference proteome</keyword>
<proteinExistence type="inferred from homology"/>
<dbReference type="PANTHER" id="PTHR31338">
    <property type="entry name" value="POLYKETIDE CYCLASE/DEHYDRASE AND LIPID TRANSPORT SUPERFAMILY PROTEIN"/>
    <property type="match status" value="1"/>
</dbReference>
<dbReference type="Gene3D" id="3.30.530.20">
    <property type="match status" value="1"/>
</dbReference>
<dbReference type="Proteomes" id="UP001202328">
    <property type="component" value="Unassembled WGS sequence"/>
</dbReference>
<evidence type="ECO:0000256" key="1">
    <source>
        <dbReference type="ARBA" id="ARBA00038242"/>
    </source>
</evidence>
<dbReference type="GO" id="GO:0006952">
    <property type="term" value="P:defense response"/>
    <property type="evidence" value="ECO:0007669"/>
    <property type="project" value="InterPro"/>
</dbReference>
<feature type="domain" description="Bet v I/Major latex protein" evidence="2">
    <location>
        <begin position="8"/>
        <end position="159"/>
    </location>
</feature>
<name>A0AAD4SLA7_9MAGN</name>
<dbReference type="InterPro" id="IPR023393">
    <property type="entry name" value="START-like_dom_sf"/>
</dbReference>
<protein>
    <recommendedName>
        <fullName evidence="2">Bet v I/Major latex protein domain-containing protein</fullName>
    </recommendedName>
</protein>
<comment type="caution">
    <text evidence="3">The sequence shown here is derived from an EMBL/GenBank/DDBJ whole genome shotgun (WGS) entry which is preliminary data.</text>
</comment>
<accession>A0AAD4SLA7</accession>
<gene>
    <name evidence="3" type="ORF">MKW98_007170</name>
</gene>
<evidence type="ECO:0000259" key="2">
    <source>
        <dbReference type="SMART" id="SM01037"/>
    </source>
</evidence>
<evidence type="ECO:0000313" key="3">
    <source>
        <dbReference type="EMBL" id="KAI3913154.1"/>
    </source>
</evidence>
<organism evidence="3 4">
    <name type="scientific">Papaver atlanticum</name>
    <dbReference type="NCBI Taxonomy" id="357466"/>
    <lineage>
        <taxon>Eukaryota</taxon>
        <taxon>Viridiplantae</taxon>
        <taxon>Streptophyta</taxon>
        <taxon>Embryophyta</taxon>
        <taxon>Tracheophyta</taxon>
        <taxon>Spermatophyta</taxon>
        <taxon>Magnoliopsida</taxon>
        <taxon>Ranunculales</taxon>
        <taxon>Papaveraceae</taxon>
        <taxon>Papaveroideae</taxon>
        <taxon>Papaver</taxon>
    </lineage>
</organism>
<sequence>MTHQGVSGLVGKVVTELEINCDADEYYKVYKHHQQVPNEAVSHLFTGVKALEGGDGLSPVHIKEWSYIHEGKTMTAVEESTYDDETRTISHRIVEGDVKKDYKKFDEIVVAKPKPDGNGSIVSISIMYEKINEDSPTPFDILKTFHQNILDLSANIGASE</sequence>
<dbReference type="InterPro" id="IPR000916">
    <property type="entry name" value="Bet_v_I/MLP"/>
</dbReference>
<dbReference type="SMART" id="SM01037">
    <property type="entry name" value="Bet_v_1"/>
    <property type="match status" value="1"/>
</dbReference>
<comment type="similarity">
    <text evidence="1">Belongs to the MLP family.</text>
</comment>
<dbReference type="InterPro" id="IPR052006">
    <property type="entry name" value="MLP-like"/>
</dbReference>
<dbReference type="SUPFAM" id="SSF55961">
    <property type="entry name" value="Bet v1-like"/>
    <property type="match status" value="1"/>
</dbReference>
<reference evidence="3" key="1">
    <citation type="submission" date="2022-04" db="EMBL/GenBank/DDBJ databases">
        <title>A functionally conserved STORR gene fusion in Papaver species that diverged 16.8 million years ago.</title>
        <authorList>
            <person name="Catania T."/>
        </authorList>
    </citation>
    <scope>NUCLEOTIDE SEQUENCE</scope>
    <source>
        <strain evidence="3">S-188037</strain>
    </source>
</reference>
<dbReference type="Pfam" id="PF00407">
    <property type="entry name" value="Bet_v_1"/>
    <property type="match status" value="1"/>
</dbReference>
<dbReference type="PANTHER" id="PTHR31338:SF16">
    <property type="entry name" value="POLYKETIDE CYCLASE_DEHYDRASE AND LIPID TRANSPORT SUPERFAMILY PROTEIN"/>
    <property type="match status" value="1"/>
</dbReference>
<dbReference type="AlphaFoldDB" id="A0AAD4SLA7"/>
<evidence type="ECO:0000313" key="4">
    <source>
        <dbReference type="Proteomes" id="UP001202328"/>
    </source>
</evidence>
<dbReference type="EMBL" id="JAJJMB010009541">
    <property type="protein sequence ID" value="KAI3913154.1"/>
    <property type="molecule type" value="Genomic_DNA"/>
</dbReference>